<gene>
    <name evidence="1" type="ORF">I6I53_12495</name>
</gene>
<dbReference type="AlphaFoldDB" id="A0A7T9Z6H7"/>
<name>A0A7T9Z6H7_9GAMM</name>
<dbReference type="EMBL" id="CP068176">
    <property type="protein sequence ID" value="QQT85706.1"/>
    <property type="molecule type" value="Genomic_DNA"/>
</dbReference>
<evidence type="ECO:0000313" key="2">
    <source>
        <dbReference type="Proteomes" id="UP000595320"/>
    </source>
</evidence>
<dbReference type="Proteomes" id="UP000595320">
    <property type="component" value="Chromosome"/>
</dbReference>
<proteinExistence type="predicted"/>
<dbReference type="GeneID" id="66212524"/>
<sequence length="109" mass="12305">MSCKLIQQPDASANILCPICQHAVVDWMQEQYIQPCEHTLFVAMDLGFEFVADRFEAQMTKSVDELHEDPDMNIFTAITETPYSAVTIIQTDLGVENLSRYAGFSSHES</sequence>
<accession>A0A7T9Z6H7</accession>
<reference evidence="1 2" key="1">
    <citation type="submission" date="2021-01" db="EMBL/GenBank/DDBJ databases">
        <title>FDA dAtabase for Regulatory Grade micrObial Sequences (FDA-ARGOS): Supporting development and validation of Infectious Disease Dx tests.</title>
        <authorList>
            <person name="Sproer C."/>
            <person name="Gronow S."/>
            <person name="Severitt S."/>
            <person name="Schroder I."/>
            <person name="Tallon L."/>
            <person name="Sadzewicz L."/>
            <person name="Zhao X."/>
            <person name="Boylan J."/>
            <person name="Ott S."/>
            <person name="Bowen H."/>
            <person name="Vavikolanu K."/>
            <person name="Mehta A."/>
            <person name="Aluvathingal J."/>
            <person name="Nadendla S."/>
            <person name="Lowell S."/>
            <person name="Myers T."/>
            <person name="Yan Y."/>
            <person name="Sichtig H."/>
        </authorList>
    </citation>
    <scope>NUCLEOTIDE SEQUENCE [LARGE SCALE GENOMIC DNA]</scope>
    <source>
        <strain evidence="1 2">FDAARGOS_1096</strain>
    </source>
</reference>
<evidence type="ECO:0000313" key="1">
    <source>
        <dbReference type="EMBL" id="QQT85706.1"/>
    </source>
</evidence>
<dbReference type="RefSeq" id="WP_004997762.1">
    <property type="nucleotide sequence ID" value="NZ_BHGA01000008.1"/>
</dbReference>
<organism evidence="1 2">
    <name type="scientific">Acinetobacter ursingii</name>
    <dbReference type="NCBI Taxonomy" id="108980"/>
    <lineage>
        <taxon>Bacteria</taxon>
        <taxon>Pseudomonadati</taxon>
        <taxon>Pseudomonadota</taxon>
        <taxon>Gammaproteobacteria</taxon>
        <taxon>Moraxellales</taxon>
        <taxon>Moraxellaceae</taxon>
        <taxon>Acinetobacter</taxon>
    </lineage>
</organism>
<protein>
    <submittedName>
        <fullName evidence="1">Uncharacterized protein</fullName>
    </submittedName>
</protein>